<reference evidence="1 2" key="1">
    <citation type="submission" date="2019-02" db="EMBL/GenBank/DDBJ databases">
        <title>Sequencing the genomes of 1000 actinobacteria strains.</title>
        <authorList>
            <person name="Klenk H.-P."/>
        </authorList>
    </citation>
    <scope>NUCLEOTIDE SEQUENCE [LARGE SCALE GENOMIC DNA]</scope>
    <source>
        <strain evidence="1 2">DSM 45162</strain>
    </source>
</reference>
<dbReference type="OrthoDB" id="4522476at2"/>
<dbReference type="Proteomes" id="UP000292564">
    <property type="component" value="Unassembled WGS sequence"/>
</dbReference>
<dbReference type="GO" id="GO:0003677">
    <property type="term" value="F:DNA binding"/>
    <property type="evidence" value="ECO:0007669"/>
    <property type="project" value="InterPro"/>
</dbReference>
<accession>A0A4V2G7Y9</accession>
<dbReference type="RefSeq" id="WP_130512746.1">
    <property type="nucleotide sequence ID" value="NZ_SHKY01000001.1"/>
</dbReference>
<comment type="caution">
    <text evidence="1">The sequence shown here is derived from an EMBL/GenBank/DDBJ whole genome shotgun (WGS) entry which is preliminary data.</text>
</comment>
<name>A0A4V2G7Y9_9ACTN</name>
<organism evidence="1 2">
    <name type="scientific">Krasilnikovia cinnamomea</name>
    <dbReference type="NCBI Taxonomy" id="349313"/>
    <lineage>
        <taxon>Bacteria</taxon>
        <taxon>Bacillati</taxon>
        <taxon>Actinomycetota</taxon>
        <taxon>Actinomycetes</taxon>
        <taxon>Micromonosporales</taxon>
        <taxon>Micromonosporaceae</taxon>
        <taxon>Krasilnikovia</taxon>
    </lineage>
</organism>
<dbReference type="InterPro" id="IPR010982">
    <property type="entry name" value="Lambda_DNA-bd_dom_sf"/>
</dbReference>
<evidence type="ECO:0000313" key="2">
    <source>
        <dbReference type="Proteomes" id="UP000292564"/>
    </source>
</evidence>
<dbReference type="Gene3D" id="1.10.260.40">
    <property type="entry name" value="lambda repressor-like DNA-binding domains"/>
    <property type="match status" value="1"/>
</dbReference>
<dbReference type="EMBL" id="SHKY01000001">
    <property type="protein sequence ID" value="RZU54386.1"/>
    <property type="molecule type" value="Genomic_DNA"/>
</dbReference>
<dbReference type="Gene3D" id="1.25.40.10">
    <property type="entry name" value="Tetratricopeptide repeat domain"/>
    <property type="match status" value="1"/>
</dbReference>
<gene>
    <name evidence="1" type="ORF">EV385_6337</name>
</gene>
<dbReference type="AlphaFoldDB" id="A0A4V2G7Y9"/>
<keyword evidence="2" id="KW-1185">Reference proteome</keyword>
<evidence type="ECO:0000313" key="1">
    <source>
        <dbReference type="EMBL" id="RZU54386.1"/>
    </source>
</evidence>
<dbReference type="InterPro" id="IPR011990">
    <property type="entry name" value="TPR-like_helical_dom_sf"/>
</dbReference>
<protein>
    <submittedName>
        <fullName evidence="1">Uncharacterized protein</fullName>
    </submittedName>
</protein>
<sequence length="452" mass="48543">MTTVTTWTGWEANALRKALRMTVTDFAEHVGAARRTVAKWSSRGNDIHLRAEMQAALDTVLTRAPEEAQERFAQLRLSEVDTVLAPRVELIPAVDAGGMLDSGGSVLDQDGGVQRRGLLAGVAISGVIATPAVARLLDVLISPSSCADGHRTPSSLMQVVAGVAQAKTDYQACRYERVLDRVETLLPVVDATRSQLPMRGDARTQLNVLAADLYHVVGSVLLKYGDPAMALMAAERSSRCGQDSGDPTAIGSSARIMTHALMGNGHTRQAVMLAQQAAVALERVTGLGSRASLAIYGALLLRGAIAAARAEDRDVAGTMLDEATRAADRLDVDGNDRWTGFGPNNVLQHRVNVALILGDAGTALDHARRVRIDKITLVERKASLFVDVARASMQWGRREQGLSALRTAYRIAPEEIRSRPVVHRLVEDLAVLSRGPLRTHVLQFAADAGIRL</sequence>
<proteinExistence type="predicted"/>